<dbReference type="PROSITE" id="PS50088">
    <property type="entry name" value="ANK_REPEAT"/>
    <property type="match status" value="4"/>
</dbReference>
<dbReference type="OrthoDB" id="10249694at2759"/>
<feature type="repeat" description="ANK" evidence="3">
    <location>
        <begin position="225"/>
        <end position="257"/>
    </location>
</feature>
<dbReference type="GO" id="GO:0000976">
    <property type="term" value="F:transcription cis-regulatory region binding"/>
    <property type="evidence" value="ECO:0007669"/>
    <property type="project" value="TreeGrafter"/>
</dbReference>
<dbReference type="PANTHER" id="PTHR24193:SF121">
    <property type="entry name" value="ADA2A-CONTAINING COMPLEX COMPONENT 3, ISOFORM D"/>
    <property type="match status" value="1"/>
</dbReference>
<keyword evidence="2 3" id="KW-0040">ANK repeat</keyword>
<feature type="repeat" description="ANK" evidence="3">
    <location>
        <begin position="258"/>
        <end position="290"/>
    </location>
</feature>
<dbReference type="PROSITE" id="PS50297">
    <property type="entry name" value="ANK_REP_REGION"/>
    <property type="match status" value="2"/>
</dbReference>
<proteinExistence type="predicted"/>
<dbReference type="InterPro" id="IPR036770">
    <property type="entry name" value="Ankyrin_rpt-contain_sf"/>
</dbReference>
<protein>
    <recommendedName>
        <fullName evidence="7">Ankyrin repeat protein</fullName>
    </recommendedName>
</protein>
<feature type="repeat" description="ANK" evidence="3">
    <location>
        <begin position="291"/>
        <end position="323"/>
    </location>
</feature>
<dbReference type="SMART" id="SM00248">
    <property type="entry name" value="ANK"/>
    <property type="match status" value="6"/>
</dbReference>
<name>A0A9W7GE53_9STRA</name>
<feature type="repeat" description="ANK" evidence="3">
    <location>
        <begin position="100"/>
        <end position="132"/>
    </location>
</feature>
<dbReference type="PANTHER" id="PTHR24193">
    <property type="entry name" value="ANKYRIN REPEAT PROTEIN"/>
    <property type="match status" value="1"/>
</dbReference>
<dbReference type="Gene3D" id="1.25.40.20">
    <property type="entry name" value="Ankyrin repeat-containing domain"/>
    <property type="match status" value="3"/>
</dbReference>
<keyword evidence="6" id="KW-1185">Reference proteome</keyword>
<evidence type="ECO:0000313" key="6">
    <source>
        <dbReference type="Proteomes" id="UP001165065"/>
    </source>
</evidence>
<evidence type="ECO:0000313" key="5">
    <source>
        <dbReference type="EMBL" id="GMI41648.1"/>
    </source>
</evidence>
<dbReference type="Pfam" id="PF00023">
    <property type="entry name" value="Ank"/>
    <property type="match status" value="1"/>
</dbReference>
<comment type="caution">
    <text evidence="5">The sequence shown here is derived from an EMBL/GenBank/DDBJ whole genome shotgun (WGS) entry which is preliminary data.</text>
</comment>
<dbReference type="AlphaFoldDB" id="A0A9W7GE53"/>
<gene>
    <name evidence="5" type="ORF">TrCOL_g12786</name>
</gene>
<evidence type="ECO:0000256" key="3">
    <source>
        <dbReference type="PROSITE-ProRule" id="PRU00023"/>
    </source>
</evidence>
<evidence type="ECO:0000256" key="1">
    <source>
        <dbReference type="ARBA" id="ARBA00022737"/>
    </source>
</evidence>
<evidence type="ECO:0008006" key="7">
    <source>
        <dbReference type="Google" id="ProtNLM"/>
    </source>
</evidence>
<organism evidence="5 6">
    <name type="scientific">Triparma columacea</name>
    <dbReference type="NCBI Taxonomy" id="722753"/>
    <lineage>
        <taxon>Eukaryota</taxon>
        <taxon>Sar</taxon>
        <taxon>Stramenopiles</taxon>
        <taxon>Ochrophyta</taxon>
        <taxon>Bolidophyceae</taxon>
        <taxon>Parmales</taxon>
        <taxon>Triparmaceae</taxon>
        <taxon>Triparma</taxon>
    </lineage>
</organism>
<evidence type="ECO:0000256" key="2">
    <source>
        <dbReference type="ARBA" id="ARBA00023043"/>
    </source>
</evidence>
<evidence type="ECO:0000256" key="4">
    <source>
        <dbReference type="SAM" id="MobiDB-lite"/>
    </source>
</evidence>
<accession>A0A9W7GE53</accession>
<feature type="region of interest" description="Disordered" evidence="4">
    <location>
        <begin position="368"/>
        <end position="396"/>
    </location>
</feature>
<dbReference type="EMBL" id="BRYA01000155">
    <property type="protein sequence ID" value="GMI41648.1"/>
    <property type="molecule type" value="Genomic_DNA"/>
</dbReference>
<dbReference type="InterPro" id="IPR050663">
    <property type="entry name" value="Ankyrin-SOCS_Box"/>
</dbReference>
<dbReference type="GO" id="GO:0005634">
    <property type="term" value="C:nucleus"/>
    <property type="evidence" value="ECO:0007669"/>
    <property type="project" value="TreeGrafter"/>
</dbReference>
<dbReference type="Pfam" id="PF12796">
    <property type="entry name" value="Ank_2"/>
    <property type="match status" value="2"/>
</dbReference>
<dbReference type="SUPFAM" id="SSF48403">
    <property type="entry name" value="Ankyrin repeat"/>
    <property type="match status" value="1"/>
</dbReference>
<sequence length="396" mass="44534">MAEKILAKSLAVKSGSPLKTNLNGLLKKSAKKVIASQGLVAEVKKKASVGLVRKKKEERKEKGLRGFPFHLACSTNRLDVVKHHLIGDEDYPINERYGEVQETPLMFACYKGHLDIVRTLCEYPADIYAVNSNYENCVHYACVAGHAHVVEYLISFAREKPLKTFQQRKALEKYQLKRQRHRQEQLDAGIAEIDVQESDEEVEPEWEEEDADKAEDRLINQNSRHHATPLMRASLKGHFEIVELLVSRGASVTVENHHKDTALSIAIANRHVAVGMMLISGGADKNHRNKVGWTPLMMAAGNGDFTTVESLVKRGCNVNIDTKNGMTALVVAKARGAERIVEFLKSSGALEKEELVKAKIQWAIEEEARRNRPMTAEDRPTTSEQRRREQSTIRVL</sequence>
<dbReference type="Proteomes" id="UP001165065">
    <property type="component" value="Unassembled WGS sequence"/>
</dbReference>
<reference evidence="6" key="1">
    <citation type="journal article" date="2023" name="Commun. Biol.">
        <title>Genome analysis of Parmales, the sister group of diatoms, reveals the evolutionary specialization of diatoms from phago-mixotrophs to photoautotrophs.</title>
        <authorList>
            <person name="Ban H."/>
            <person name="Sato S."/>
            <person name="Yoshikawa S."/>
            <person name="Yamada K."/>
            <person name="Nakamura Y."/>
            <person name="Ichinomiya M."/>
            <person name="Sato N."/>
            <person name="Blanc-Mathieu R."/>
            <person name="Endo H."/>
            <person name="Kuwata A."/>
            <person name="Ogata H."/>
        </authorList>
    </citation>
    <scope>NUCLEOTIDE SEQUENCE [LARGE SCALE GENOMIC DNA]</scope>
</reference>
<keyword evidence="1" id="KW-0677">Repeat</keyword>
<dbReference type="GO" id="GO:0045944">
    <property type="term" value="P:positive regulation of transcription by RNA polymerase II"/>
    <property type="evidence" value="ECO:0007669"/>
    <property type="project" value="TreeGrafter"/>
</dbReference>
<dbReference type="InterPro" id="IPR002110">
    <property type="entry name" value="Ankyrin_rpt"/>
</dbReference>